<dbReference type="InterPro" id="IPR003660">
    <property type="entry name" value="HAMP_dom"/>
</dbReference>
<dbReference type="GO" id="GO:0005886">
    <property type="term" value="C:plasma membrane"/>
    <property type="evidence" value="ECO:0007669"/>
    <property type="project" value="UniProtKB-SubCell"/>
</dbReference>
<dbReference type="KEGG" id="azz:DEW08_23425"/>
<dbReference type="Gene3D" id="6.10.340.10">
    <property type="match status" value="1"/>
</dbReference>
<keyword evidence="16" id="KW-1185">Reference proteome</keyword>
<feature type="domain" description="T-SNARE coiled-coil homology" evidence="13">
    <location>
        <begin position="465"/>
        <end position="517"/>
    </location>
</feature>
<dbReference type="InterPro" id="IPR004090">
    <property type="entry name" value="Chemotax_Me-accpt_rcpt"/>
</dbReference>
<keyword evidence="10" id="KW-0175">Coiled coil</keyword>
<comment type="subcellular location">
    <subcellularLocation>
        <location evidence="1">Cell inner membrane</location>
        <topology evidence="1">Multi-pass membrane protein</topology>
    </subcellularLocation>
</comment>
<keyword evidence="2" id="KW-1003">Cell membrane</keyword>
<evidence type="ECO:0000256" key="7">
    <source>
        <dbReference type="ARBA" id="ARBA00023224"/>
    </source>
</evidence>
<keyword evidence="3" id="KW-0997">Cell inner membrane</keyword>
<dbReference type="PRINTS" id="PR00260">
    <property type="entry name" value="CHEMTRNSDUCR"/>
</dbReference>
<keyword evidence="7 9" id="KW-0807">Transducer</keyword>
<dbReference type="PANTHER" id="PTHR32089">
    <property type="entry name" value="METHYL-ACCEPTING CHEMOTAXIS PROTEIN MCPB"/>
    <property type="match status" value="1"/>
</dbReference>
<dbReference type="GO" id="GO:0004888">
    <property type="term" value="F:transmembrane signaling receptor activity"/>
    <property type="evidence" value="ECO:0007669"/>
    <property type="project" value="InterPro"/>
</dbReference>
<dbReference type="PROSITE" id="PS50192">
    <property type="entry name" value="T_SNARE"/>
    <property type="match status" value="1"/>
</dbReference>
<geneLocation type="plasmid" evidence="15 16">
    <name>unnamed1</name>
</geneLocation>
<evidence type="ECO:0000256" key="9">
    <source>
        <dbReference type="PROSITE-ProRule" id="PRU00284"/>
    </source>
</evidence>
<evidence type="ECO:0000256" key="8">
    <source>
        <dbReference type="ARBA" id="ARBA00029447"/>
    </source>
</evidence>
<dbReference type="PROSITE" id="PS50111">
    <property type="entry name" value="CHEMOTAXIS_TRANSDUC_2"/>
    <property type="match status" value="1"/>
</dbReference>
<evidence type="ECO:0000259" key="12">
    <source>
        <dbReference type="PROSITE" id="PS50111"/>
    </source>
</evidence>
<dbReference type="GO" id="GO:0007165">
    <property type="term" value="P:signal transduction"/>
    <property type="evidence" value="ECO:0007669"/>
    <property type="project" value="UniProtKB-KW"/>
</dbReference>
<dbReference type="EMBL" id="CP029356">
    <property type="protein sequence ID" value="AWK88984.1"/>
    <property type="molecule type" value="Genomic_DNA"/>
</dbReference>
<proteinExistence type="inferred from homology"/>
<keyword evidence="4 11" id="KW-0812">Transmembrane</keyword>
<evidence type="ECO:0000256" key="3">
    <source>
        <dbReference type="ARBA" id="ARBA00022519"/>
    </source>
</evidence>
<dbReference type="InterPro" id="IPR033480">
    <property type="entry name" value="sCache_2"/>
</dbReference>
<evidence type="ECO:0000256" key="5">
    <source>
        <dbReference type="ARBA" id="ARBA00022989"/>
    </source>
</evidence>
<organism evidence="15 16">
    <name type="scientific">Azospirillum thermophilum</name>
    <dbReference type="NCBI Taxonomy" id="2202148"/>
    <lineage>
        <taxon>Bacteria</taxon>
        <taxon>Pseudomonadati</taxon>
        <taxon>Pseudomonadota</taxon>
        <taxon>Alphaproteobacteria</taxon>
        <taxon>Rhodospirillales</taxon>
        <taxon>Azospirillaceae</taxon>
        <taxon>Azospirillum</taxon>
    </lineage>
</organism>
<dbReference type="InterPro" id="IPR000727">
    <property type="entry name" value="T_SNARE_dom"/>
</dbReference>
<feature type="transmembrane region" description="Helical" evidence="11">
    <location>
        <begin position="186"/>
        <end position="207"/>
    </location>
</feature>
<accession>A0A2S2CWT4</accession>
<dbReference type="Pfam" id="PF00672">
    <property type="entry name" value="HAMP"/>
    <property type="match status" value="1"/>
</dbReference>
<feature type="domain" description="HAMP" evidence="14">
    <location>
        <begin position="209"/>
        <end position="262"/>
    </location>
</feature>
<dbReference type="PANTHER" id="PTHR32089:SF112">
    <property type="entry name" value="LYSOZYME-LIKE PROTEIN-RELATED"/>
    <property type="match status" value="1"/>
</dbReference>
<sequence>MHDVGIRIKFVLLSAITVLALLVVGGILLSALHNAQVDSHKGRIRAISEAAVAIIKDYEARAARGELPAEEARTRARNTLRAMRYSGDEYIFVNALDGNTIVHGGKPEMEGRNMIAVTDPNGVPFFRALNEAAQAGGRFVEYSWSKPGASSPSPKIGYALLSPDWKWVVGTGVYVDDIDAEFRRHALQAGGIGLLAGAVALALALLVSRSITGPLLRLSAAMRRLADHDLTVTVPDTGRRDEIGEMARAVDIFKERGEENQRLRREQEEAEERSLAERKAMLVRLADSFERSVRDVVSVVADSATEMRTAAESLSATTETAAAKAAAAALAADESSASVNTVAGATEQLSSSIQEIGRQVAASHGVAAKAVTEATRTNDLMSGLARAANEVGDVVNLINSIAGQTNLLALNATIEAARAGEHGKGFAVVASEVKSLANQTAKATEDIQARIAEIQQATGTAVSAIRDIGDVIGEMNSITSTIAAAIEQQGAATRDISGNVTQAAQGTRTVSANITTANQASAEAGAAASQVLGGAGQLAQAAEKLRAEVDSFLAGIRAA</sequence>
<evidence type="ECO:0000256" key="6">
    <source>
        <dbReference type="ARBA" id="ARBA00023136"/>
    </source>
</evidence>
<name>A0A2S2CWT4_9PROT</name>
<evidence type="ECO:0000256" key="1">
    <source>
        <dbReference type="ARBA" id="ARBA00004429"/>
    </source>
</evidence>
<dbReference type="Gene3D" id="1.10.287.950">
    <property type="entry name" value="Methyl-accepting chemotaxis protein"/>
    <property type="match status" value="1"/>
</dbReference>
<dbReference type="CDD" id="cd06225">
    <property type="entry name" value="HAMP"/>
    <property type="match status" value="1"/>
</dbReference>
<dbReference type="SMART" id="SM01049">
    <property type="entry name" value="Cache_2"/>
    <property type="match status" value="1"/>
</dbReference>
<evidence type="ECO:0000313" key="16">
    <source>
        <dbReference type="Proteomes" id="UP000245629"/>
    </source>
</evidence>
<dbReference type="GO" id="GO:0006935">
    <property type="term" value="P:chemotaxis"/>
    <property type="evidence" value="ECO:0007669"/>
    <property type="project" value="InterPro"/>
</dbReference>
<evidence type="ECO:0000256" key="4">
    <source>
        <dbReference type="ARBA" id="ARBA00022692"/>
    </source>
</evidence>
<dbReference type="Proteomes" id="UP000245629">
    <property type="component" value="Plasmid unnamed1"/>
</dbReference>
<dbReference type="RefSeq" id="WP_109331799.1">
    <property type="nucleotide sequence ID" value="NZ_CP029356.1"/>
</dbReference>
<dbReference type="SMART" id="SM00283">
    <property type="entry name" value="MA"/>
    <property type="match status" value="1"/>
</dbReference>
<evidence type="ECO:0000259" key="14">
    <source>
        <dbReference type="PROSITE" id="PS50885"/>
    </source>
</evidence>
<dbReference type="OrthoDB" id="7260004at2"/>
<feature type="transmembrane region" description="Helical" evidence="11">
    <location>
        <begin position="12"/>
        <end position="35"/>
    </location>
</feature>
<evidence type="ECO:0000259" key="13">
    <source>
        <dbReference type="PROSITE" id="PS50192"/>
    </source>
</evidence>
<feature type="domain" description="Methyl-accepting transducer" evidence="12">
    <location>
        <begin position="296"/>
        <end position="539"/>
    </location>
</feature>
<evidence type="ECO:0000256" key="11">
    <source>
        <dbReference type="SAM" id="Phobius"/>
    </source>
</evidence>
<dbReference type="AlphaFoldDB" id="A0A2S2CWT4"/>
<dbReference type="Pfam" id="PF17200">
    <property type="entry name" value="sCache_2"/>
    <property type="match status" value="1"/>
</dbReference>
<comment type="similarity">
    <text evidence="8">Belongs to the methyl-accepting chemotaxis (MCP) protein family.</text>
</comment>
<protein>
    <submittedName>
        <fullName evidence="15">Chemotaxis protein</fullName>
    </submittedName>
</protein>
<keyword evidence="6 11" id="KW-0472">Membrane</keyword>
<feature type="coiled-coil region" evidence="10">
    <location>
        <begin position="253"/>
        <end position="280"/>
    </location>
</feature>
<dbReference type="SMART" id="SM00304">
    <property type="entry name" value="HAMP"/>
    <property type="match status" value="1"/>
</dbReference>
<dbReference type="InterPro" id="IPR004089">
    <property type="entry name" value="MCPsignal_dom"/>
</dbReference>
<keyword evidence="15" id="KW-0614">Plasmid</keyword>
<evidence type="ECO:0000313" key="15">
    <source>
        <dbReference type="EMBL" id="AWK88984.1"/>
    </source>
</evidence>
<reference evidence="16" key="1">
    <citation type="submission" date="2018-05" db="EMBL/GenBank/DDBJ databases">
        <title>Azospirillum thermophila sp. nov., a novel isolated from hot spring.</title>
        <authorList>
            <person name="Zhao Z."/>
        </authorList>
    </citation>
    <scope>NUCLEOTIDE SEQUENCE [LARGE SCALE GENOMIC DNA]</scope>
    <source>
        <strain evidence="16">CFH 70021</strain>
        <plasmid evidence="16">unnamed1</plasmid>
    </source>
</reference>
<evidence type="ECO:0000256" key="10">
    <source>
        <dbReference type="SAM" id="Coils"/>
    </source>
</evidence>
<dbReference type="SUPFAM" id="SSF58104">
    <property type="entry name" value="Methyl-accepting chemotaxis protein (MCP) signaling domain"/>
    <property type="match status" value="1"/>
</dbReference>
<gene>
    <name evidence="15" type="ORF">DEW08_23425</name>
</gene>
<dbReference type="Gene3D" id="3.30.450.20">
    <property type="entry name" value="PAS domain"/>
    <property type="match status" value="1"/>
</dbReference>
<keyword evidence="5 11" id="KW-1133">Transmembrane helix</keyword>
<dbReference type="Pfam" id="PF00015">
    <property type="entry name" value="MCPsignal"/>
    <property type="match status" value="1"/>
</dbReference>
<dbReference type="PROSITE" id="PS50885">
    <property type="entry name" value="HAMP"/>
    <property type="match status" value="1"/>
</dbReference>
<evidence type="ECO:0000256" key="2">
    <source>
        <dbReference type="ARBA" id="ARBA00022475"/>
    </source>
</evidence>